<dbReference type="PANTHER" id="PTHR48101">
    <property type="entry name" value="METHYLMALONYL-COA MUTASE, MITOCHONDRIAL-RELATED"/>
    <property type="match status" value="1"/>
</dbReference>
<dbReference type="Pfam" id="PF01642">
    <property type="entry name" value="MM_CoA_mutase"/>
    <property type="match status" value="1"/>
</dbReference>
<dbReference type="Gene3D" id="3.20.20.240">
    <property type="entry name" value="Methylmalonyl-CoA mutase"/>
    <property type="match status" value="1"/>
</dbReference>
<keyword evidence="2" id="KW-0413">Isomerase</keyword>
<dbReference type="SUPFAM" id="SSF51703">
    <property type="entry name" value="Cobalamin (vitamin B12)-dependent enzymes"/>
    <property type="match status" value="1"/>
</dbReference>
<gene>
    <name evidence="2" type="primary">mutA</name>
    <name evidence="2" type="ORF">NTH_03360</name>
</gene>
<sequence length="480" mass="51705">MDRTVLTRADFPEIDREQWLSLVSKSLGGEAGVAALSHETDDGISVAPLYDRAEDAQALTRVRPSVPWTIIQRIDDPDEARANAQAREDLEQGATGLSLIFAGAPNAFGYGLPAGPQALEAVLADIALRDVRLRIDVHPQSRASIDWVAQLLQGRRADPEKLSLSFGVDPASLFAGTGRLRMSIDALEASMPQSLAGFFAMALPGVLLEADGRVFHNAGATEAQELGIMLSSAVSHLRMFEQARQPLVYAAPHIGFATSVDQNQFLSMAKIRAVRKLWARMLETCSIDPSPVTVHAETSYRMMARLDPETNILRSTIAAFAAAAGGADSIAVLPHTIAHGLPDGFARRLARNTQLLLSGESHLDFVADPAAGSGAIEALTASLCEKAWEEFRRIEAEGGVLRSLAAGRIQKRIAEARIRRHAKYADGTRAIVGTTVYRAENERPINILKAGRQPMPEDGAVSCEQLSAIRIDEMLVPAGD</sequence>
<name>A0ABY5MLM6_9HYPH</name>
<reference evidence="2 3" key="1">
    <citation type="submission" date="2018-07" db="EMBL/GenBank/DDBJ databases">
        <title>Genome sequence of Nitratireductor thuwali#1536.</title>
        <authorList>
            <person name="Michoud G."/>
            <person name="Merlino G."/>
            <person name="Sefrji F.O."/>
            <person name="Daffonchio D."/>
        </authorList>
    </citation>
    <scope>NUCLEOTIDE SEQUENCE [LARGE SCALE GENOMIC DNA]</scope>
    <source>
        <strain evidence="3">Nit1536</strain>
    </source>
</reference>
<dbReference type="EC" id="5.4.99.2" evidence="2"/>
<dbReference type="RefSeq" id="WP_338531068.1">
    <property type="nucleotide sequence ID" value="NZ_CP030941.1"/>
</dbReference>
<dbReference type="InterPro" id="IPR016176">
    <property type="entry name" value="Cbl-dep_enz_cat"/>
</dbReference>
<evidence type="ECO:0000259" key="1">
    <source>
        <dbReference type="Pfam" id="PF01642"/>
    </source>
</evidence>
<protein>
    <submittedName>
        <fullName evidence="2">Methylmalonyl-CoA mutase small subunit</fullName>
        <ecNumber evidence="2">5.4.99.2</ecNumber>
    </submittedName>
</protein>
<dbReference type="Proteomes" id="UP001342418">
    <property type="component" value="Chromosome"/>
</dbReference>
<evidence type="ECO:0000313" key="3">
    <source>
        <dbReference type="Proteomes" id="UP001342418"/>
    </source>
</evidence>
<dbReference type="GO" id="GO:0004494">
    <property type="term" value="F:methylmalonyl-CoA mutase activity"/>
    <property type="evidence" value="ECO:0007669"/>
    <property type="project" value="UniProtKB-EC"/>
</dbReference>
<proteinExistence type="predicted"/>
<dbReference type="EMBL" id="CP030941">
    <property type="protein sequence ID" value="UUP18874.1"/>
    <property type="molecule type" value="Genomic_DNA"/>
</dbReference>
<organism evidence="2 3">
    <name type="scientific">Nitratireductor thuwali</name>
    <dbReference type="NCBI Taxonomy" id="2267699"/>
    <lineage>
        <taxon>Bacteria</taxon>
        <taxon>Pseudomonadati</taxon>
        <taxon>Pseudomonadota</taxon>
        <taxon>Alphaproteobacteria</taxon>
        <taxon>Hyphomicrobiales</taxon>
        <taxon>Phyllobacteriaceae</taxon>
        <taxon>Nitratireductor</taxon>
    </lineage>
</organism>
<feature type="domain" description="Methylmalonyl-CoA mutase alpha/beta chain catalytic" evidence="1">
    <location>
        <begin position="119"/>
        <end position="455"/>
    </location>
</feature>
<dbReference type="InterPro" id="IPR006099">
    <property type="entry name" value="MeMalonylCoA_mutase_a/b_cat"/>
</dbReference>
<keyword evidence="3" id="KW-1185">Reference proteome</keyword>
<evidence type="ECO:0000313" key="2">
    <source>
        <dbReference type="EMBL" id="UUP18874.1"/>
    </source>
</evidence>
<accession>A0ABY5MLM6</accession>
<dbReference type="PANTHER" id="PTHR48101:SF4">
    <property type="entry name" value="METHYLMALONYL-COA MUTASE, MITOCHONDRIAL"/>
    <property type="match status" value="1"/>
</dbReference>